<sequence length="680" mass="76662">MPVGKKKSFWPGVIIGLMLLFFASSLVMALDNTPATPAQKPVEPLPVVGSIDNLKKLLVEYEKSSKINSGQLLLKESKMKMMNDTAAVAPMARDEMAGGAAVNLARESAKSLVAASTDYSSTNVQVQGVDEADIVKSDGNYIYQVNQQEIVVIKAIPAEQMQVVSRIKLDNHGFTPRELFLDSKHLVVIGDSHDEIYARSMPKRKAEIYPPPVYRQPGILALIYDITDKNQIKKTRELELEGNYLSSRKIGSHLYLVSNRHLDWYRIQEKEENILPSYRDTAVSSDFKQIDCGQINYFPGEIYPAYIIIAAVDINRNEPAQVKTCLGNGENIYASINHLYIAVSRQEPARPLLKDSDFPSPDAEIGPKTRIYRFGLQQGKVEYQGKGEVPGRILNQFSMDEEKAYFRIATTSGEIWRNDENTSKNNLYVLDQEMNIAGKLEGIAPGEQIYSTRFMGDRAYMVTFRTVDPLFVIDLKDPAKPAILGKLKIPGYSDYLHPYDENHIIGFGKETIELKGRNNEAQAFYQGMKIALFDVSDVNNPREMSREIIGDRGTDSELLRDHKALLFSREKNLLAFPVTVMTLSEADKNRARADFPAYGKFSFQGAYVYKIDLQHGFQLQGRISHLSPADYQRAGDYWCEDSKNIQRIIFIGKNLYTLSQSLAKSHQITDLKEVGSLYLR</sequence>
<dbReference type="Proteomes" id="UP000263273">
    <property type="component" value="Unassembled WGS sequence"/>
</dbReference>
<comment type="caution">
    <text evidence="2">The sequence shown here is derived from an EMBL/GenBank/DDBJ whole genome shotgun (WGS) entry which is preliminary data.</text>
</comment>
<evidence type="ECO:0000313" key="2">
    <source>
        <dbReference type="EMBL" id="HBK52952.1"/>
    </source>
</evidence>
<keyword evidence="1" id="KW-0732">Signal</keyword>
<name>A0A354YXK7_9FIRM</name>
<dbReference type="EMBL" id="DNZF01000070">
    <property type="protein sequence ID" value="HBK52952.1"/>
    <property type="molecule type" value="Genomic_DNA"/>
</dbReference>
<evidence type="ECO:0000313" key="3">
    <source>
        <dbReference type="Proteomes" id="UP000263273"/>
    </source>
</evidence>
<accession>A0A354YXK7</accession>
<protein>
    <recommendedName>
        <fullName evidence="4">Secreted protein containing C-terminal beta-propeller domain distantly related to WD-40 repeats</fullName>
    </recommendedName>
</protein>
<dbReference type="InterPro" id="IPR019198">
    <property type="entry name" value="Beta_propeller_containing"/>
</dbReference>
<organism evidence="2 3">
    <name type="scientific">Syntrophomonas wolfei</name>
    <dbReference type="NCBI Taxonomy" id="863"/>
    <lineage>
        <taxon>Bacteria</taxon>
        <taxon>Bacillati</taxon>
        <taxon>Bacillota</taxon>
        <taxon>Clostridia</taxon>
        <taxon>Eubacteriales</taxon>
        <taxon>Syntrophomonadaceae</taxon>
        <taxon>Syntrophomonas</taxon>
    </lineage>
</organism>
<gene>
    <name evidence="2" type="ORF">DDZ44_03300</name>
</gene>
<proteinExistence type="predicted"/>
<evidence type="ECO:0000256" key="1">
    <source>
        <dbReference type="SAM" id="SignalP"/>
    </source>
</evidence>
<evidence type="ECO:0008006" key="4">
    <source>
        <dbReference type="Google" id="ProtNLM"/>
    </source>
</evidence>
<dbReference type="Pfam" id="PF09826">
    <property type="entry name" value="Beta_propel"/>
    <property type="match status" value="1"/>
</dbReference>
<reference evidence="2 3" key="1">
    <citation type="journal article" date="2018" name="Nat. Biotechnol.">
        <title>A standardized bacterial taxonomy based on genome phylogeny substantially revises the tree of life.</title>
        <authorList>
            <person name="Parks D.H."/>
            <person name="Chuvochina M."/>
            <person name="Waite D.W."/>
            <person name="Rinke C."/>
            <person name="Skarshewski A."/>
            <person name="Chaumeil P.A."/>
            <person name="Hugenholtz P."/>
        </authorList>
    </citation>
    <scope>NUCLEOTIDE SEQUENCE [LARGE SCALE GENOMIC DNA]</scope>
    <source>
        <strain evidence="2">UBA10948</strain>
    </source>
</reference>
<dbReference type="AlphaFoldDB" id="A0A354YXK7"/>
<feature type="chain" id="PRO_5038442722" description="Secreted protein containing C-terminal beta-propeller domain distantly related to WD-40 repeats" evidence="1">
    <location>
        <begin position="30"/>
        <end position="680"/>
    </location>
</feature>
<feature type="signal peptide" evidence="1">
    <location>
        <begin position="1"/>
        <end position="29"/>
    </location>
</feature>
<dbReference type="STRING" id="378794.GCA_001570625_01588"/>